<dbReference type="Proteomes" id="UP000567067">
    <property type="component" value="Unassembled WGS sequence"/>
</dbReference>
<evidence type="ECO:0000313" key="2">
    <source>
        <dbReference type="EMBL" id="MBA9086838.1"/>
    </source>
</evidence>
<dbReference type="InterPro" id="IPR002686">
    <property type="entry name" value="Transposase_17"/>
</dbReference>
<sequence length="67" mass="7576">MLVAIPPKISVSTFMGYLKGKSALMIFEKYAQLKYKYGNWEFWAEGYYSLATGGYTPSANHPLDGWS</sequence>
<dbReference type="GO" id="GO:0006313">
    <property type="term" value="P:DNA transposition"/>
    <property type="evidence" value="ECO:0007669"/>
    <property type="project" value="InterPro"/>
</dbReference>
<dbReference type="SUPFAM" id="SSF143422">
    <property type="entry name" value="Transposase IS200-like"/>
    <property type="match status" value="1"/>
</dbReference>
<protein>
    <submittedName>
        <fullName evidence="2">REP element-mobilizing transposase RayT</fullName>
    </submittedName>
</protein>
<reference evidence="2 3" key="1">
    <citation type="submission" date="2020-08" db="EMBL/GenBank/DDBJ databases">
        <title>Genomic Encyclopedia of Type Strains, Phase III (KMG-III): the genomes of soil and plant-associated and newly described type strains.</title>
        <authorList>
            <person name="Whitman W."/>
        </authorList>
    </citation>
    <scope>NUCLEOTIDE SEQUENCE [LARGE SCALE GENOMIC DNA]</scope>
    <source>
        <strain evidence="2 3">CECT 8693</strain>
    </source>
</reference>
<proteinExistence type="predicted"/>
<dbReference type="EMBL" id="JACJIP010000023">
    <property type="protein sequence ID" value="MBA9086838.1"/>
    <property type="molecule type" value="Genomic_DNA"/>
</dbReference>
<dbReference type="InterPro" id="IPR036515">
    <property type="entry name" value="Transposase_17_sf"/>
</dbReference>
<dbReference type="GO" id="GO:0004803">
    <property type="term" value="F:transposase activity"/>
    <property type="evidence" value="ECO:0007669"/>
    <property type="project" value="InterPro"/>
</dbReference>
<dbReference type="AlphaFoldDB" id="A0A7W3XSQ5"/>
<dbReference type="Pfam" id="PF01797">
    <property type="entry name" value="Y1_Tnp"/>
    <property type="match status" value="1"/>
</dbReference>
<name>A0A7W3XSQ5_9BACL</name>
<comment type="caution">
    <text evidence="2">The sequence shown here is derived from an EMBL/GenBank/DDBJ whole genome shotgun (WGS) entry which is preliminary data.</text>
</comment>
<organism evidence="2 3">
    <name type="scientific">Fontibacillus solani</name>
    <dbReference type="NCBI Taxonomy" id="1572857"/>
    <lineage>
        <taxon>Bacteria</taxon>
        <taxon>Bacillati</taxon>
        <taxon>Bacillota</taxon>
        <taxon>Bacilli</taxon>
        <taxon>Bacillales</taxon>
        <taxon>Paenibacillaceae</taxon>
        <taxon>Fontibacillus</taxon>
    </lineage>
</organism>
<accession>A0A7W3XSQ5</accession>
<dbReference type="PANTHER" id="PTHR33360">
    <property type="entry name" value="TRANSPOSASE FOR INSERTION SEQUENCE ELEMENT IS200"/>
    <property type="match status" value="1"/>
</dbReference>
<feature type="domain" description="Transposase IS200-like" evidence="1">
    <location>
        <begin position="1"/>
        <end position="55"/>
    </location>
</feature>
<dbReference type="Gene3D" id="3.30.70.1290">
    <property type="entry name" value="Transposase IS200-like"/>
    <property type="match status" value="1"/>
</dbReference>
<keyword evidence="3" id="KW-1185">Reference proteome</keyword>
<evidence type="ECO:0000313" key="3">
    <source>
        <dbReference type="Proteomes" id="UP000567067"/>
    </source>
</evidence>
<dbReference type="GO" id="GO:0003677">
    <property type="term" value="F:DNA binding"/>
    <property type="evidence" value="ECO:0007669"/>
    <property type="project" value="InterPro"/>
</dbReference>
<dbReference type="PANTHER" id="PTHR33360:SF2">
    <property type="entry name" value="TRANSPOSASE FOR INSERTION SEQUENCE ELEMENT IS200"/>
    <property type="match status" value="1"/>
</dbReference>
<evidence type="ECO:0000259" key="1">
    <source>
        <dbReference type="Pfam" id="PF01797"/>
    </source>
</evidence>
<gene>
    <name evidence="2" type="ORF">FHR92_003318</name>
</gene>